<organism evidence="2 3">
    <name type="scientific">Lymnaea stagnalis</name>
    <name type="common">Great pond snail</name>
    <name type="synonym">Helix stagnalis</name>
    <dbReference type="NCBI Taxonomy" id="6523"/>
    <lineage>
        <taxon>Eukaryota</taxon>
        <taxon>Metazoa</taxon>
        <taxon>Spiralia</taxon>
        <taxon>Lophotrochozoa</taxon>
        <taxon>Mollusca</taxon>
        <taxon>Gastropoda</taxon>
        <taxon>Heterobranchia</taxon>
        <taxon>Euthyneura</taxon>
        <taxon>Panpulmonata</taxon>
        <taxon>Hygrophila</taxon>
        <taxon>Lymnaeoidea</taxon>
        <taxon>Lymnaeidae</taxon>
        <taxon>Lymnaea</taxon>
    </lineage>
</organism>
<dbReference type="AlphaFoldDB" id="A0AAV2H4N7"/>
<evidence type="ECO:0000313" key="2">
    <source>
        <dbReference type="EMBL" id="CAL1528373.1"/>
    </source>
</evidence>
<protein>
    <submittedName>
        <fullName evidence="2">Uncharacterized protein</fullName>
    </submittedName>
</protein>
<evidence type="ECO:0000256" key="1">
    <source>
        <dbReference type="SAM" id="MobiDB-lite"/>
    </source>
</evidence>
<feature type="compositionally biased region" description="Low complexity" evidence="1">
    <location>
        <begin position="133"/>
        <end position="158"/>
    </location>
</feature>
<comment type="caution">
    <text evidence="2">The sequence shown here is derived from an EMBL/GenBank/DDBJ whole genome shotgun (WGS) entry which is preliminary data.</text>
</comment>
<feature type="region of interest" description="Disordered" evidence="1">
    <location>
        <begin position="93"/>
        <end position="178"/>
    </location>
</feature>
<gene>
    <name evidence="2" type="ORF">GSLYS_00002543001</name>
</gene>
<accession>A0AAV2H4N7</accession>
<keyword evidence="3" id="KW-1185">Reference proteome</keyword>
<proteinExistence type="predicted"/>
<reference evidence="2 3" key="1">
    <citation type="submission" date="2024-04" db="EMBL/GenBank/DDBJ databases">
        <authorList>
            <consortium name="Genoscope - CEA"/>
            <person name="William W."/>
        </authorList>
    </citation>
    <scope>NUCLEOTIDE SEQUENCE [LARGE SCALE GENOMIC DNA]</scope>
</reference>
<name>A0AAV2H4N7_LYMST</name>
<dbReference type="Proteomes" id="UP001497497">
    <property type="component" value="Unassembled WGS sequence"/>
</dbReference>
<feature type="compositionally biased region" description="Polar residues" evidence="1">
    <location>
        <begin position="93"/>
        <end position="106"/>
    </location>
</feature>
<dbReference type="EMBL" id="CAXITT010000031">
    <property type="protein sequence ID" value="CAL1528373.1"/>
    <property type="molecule type" value="Genomic_DNA"/>
</dbReference>
<evidence type="ECO:0000313" key="3">
    <source>
        <dbReference type="Proteomes" id="UP001497497"/>
    </source>
</evidence>
<sequence length="178" mass="18779">MYAVIVVGTVFVIAVTAALYNMCELFRKGPRPRPKGEGSREGSTTGTIHSVRSVQGNCKGNTAPGNGSQRCENLYKQMSRVDADDVTVLTDNELSSFPSRNNSHYTLTPPLPHDHQDIPDSEAITPTATPLPSSASTVTTNVATTTTPLSPKSPPSLTIGPPAISRTQQAPAAANHVV</sequence>